<dbReference type="PRINTS" id="PR00344">
    <property type="entry name" value="BCTRLSENSOR"/>
</dbReference>
<accession>A0ABW0HCM4</accession>
<dbReference type="GO" id="GO:0005524">
    <property type="term" value="F:ATP binding"/>
    <property type="evidence" value="ECO:0007669"/>
    <property type="project" value="UniProtKB-KW"/>
</dbReference>
<dbReference type="EC" id="2.7.13.3" evidence="2"/>
<keyword evidence="8" id="KW-1133">Transmembrane helix</keyword>
<evidence type="ECO:0000256" key="2">
    <source>
        <dbReference type="ARBA" id="ARBA00012438"/>
    </source>
</evidence>
<name>A0ABW0HCM4_9HYPH</name>
<evidence type="ECO:0000256" key="1">
    <source>
        <dbReference type="ARBA" id="ARBA00000085"/>
    </source>
</evidence>
<dbReference type="InterPro" id="IPR050736">
    <property type="entry name" value="Sensor_HK_Regulatory"/>
</dbReference>
<organism evidence="11 12">
    <name type="scientific">Bosea vestrisii</name>
    <dbReference type="NCBI Taxonomy" id="151416"/>
    <lineage>
        <taxon>Bacteria</taxon>
        <taxon>Pseudomonadati</taxon>
        <taxon>Pseudomonadota</taxon>
        <taxon>Alphaproteobacteria</taxon>
        <taxon>Hyphomicrobiales</taxon>
        <taxon>Boseaceae</taxon>
        <taxon>Bosea</taxon>
    </lineage>
</organism>
<reference evidence="12" key="1">
    <citation type="journal article" date="2019" name="Int. J. Syst. Evol. Microbiol.">
        <title>The Global Catalogue of Microorganisms (GCM) 10K type strain sequencing project: providing services to taxonomists for standard genome sequencing and annotation.</title>
        <authorList>
            <consortium name="The Broad Institute Genomics Platform"/>
            <consortium name="The Broad Institute Genome Sequencing Center for Infectious Disease"/>
            <person name="Wu L."/>
            <person name="Ma J."/>
        </authorList>
    </citation>
    <scope>NUCLEOTIDE SEQUENCE [LARGE SCALE GENOMIC DNA]</scope>
    <source>
        <strain evidence="12">CGMCC 1.16326</strain>
    </source>
</reference>
<keyword evidence="6" id="KW-0902">Two-component regulatory system</keyword>
<dbReference type="PANTHER" id="PTHR43711:SF1">
    <property type="entry name" value="HISTIDINE KINASE 1"/>
    <property type="match status" value="1"/>
</dbReference>
<dbReference type="SMART" id="SM00448">
    <property type="entry name" value="REC"/>
    <property type="match status" value="1"/>
</dbReference>
<dbReference type="SUPFAM" id="SSF55874">
    <property type="entry name" value="ATPase domain of HSP90 chaperone/DNA topoisomerase II/histidine kinase"/>
    <property type="match status" value="1"/>
</dbReference>
<dbReference type="InterPro" id="IPR036097">
    <property type="entry name" value="HisK_dim/P_sf"/>
</dbReference>
<evidence type="ECO:0000256" key="6">
    <source>
        <dbReference type="ARBA" id="ARBA00023012"/>
    </source>
</evidence>
<dbReference type="InterPro" id="IPR036890">
    <property type="entry name" value="HATPase_C_sf"/>
</dbReference>
<evidence type="ECO:0000256" key="4">
    <source>
        <dbReference type="ARBA" id="ARBA00022679"/>
    </source>
</evidence>
<dbReference type="InterPro" id="IPR003661">
    <property type="entry name" value="HisK_dim/P_dom"/>
</dbReference>
<feature type="transmembrane region" description="Helical" evidence="8">
    <location>
        <begin position="165"/>
        <end position="182"/>
    </location>
</feature>
<dbReference type="Pfam" id="PF02518">
    <property type="entry name" value="HATPase_c"/>
    <property type="match status" value="1"/>
</dbReference>
<keyword evidence="11" id="KW-0547">Nucleotide-binding</keyword>
<dbReference type="SUPFAM" id="SSF47384">
    <property type="entry name" value="Homodimeric domain of signal transducing histidine kinase"/>
    <property type="match status" value="1"/>
</dbReference>
<feature type="domain" description="Histidine kinase" evidence="9">
    <location>
        <begin position="227"/>
        <end position="445"/>
    </location>
</feature>
<feature type="transmembrane region" description="Helical" evidence="8">
    <location>
        <begin position="27"/>
        <end position="43"/>
    </location>
</feature>
<keyword evidence="5" id="KW-0418">Kinase</keyword>
<dbReference type="SUPFAM" id="SSF52172">
    <property type="entry name" value="CheY-like"/>
    <property type="match status" value="1"/>
</dbReference>
<keyword evidence="11" id="KW-0067">ATP-binding</keyword>
<feature type="transmembrane region" description="Helical" evidence="8">
    <location>
        <begin position="52"/>
        <end position="74"/>
    </location>
</feature>
<dbReference type="Gene3D" id="1.10.287.130">
    <property type="match status" value="1"/>
</dbReference>
<sequence length="592" mass="63472">METPAPAGREERVQAGLIDLLFRQSRAILLANFVIPWPVAYVLREAVPGQQLLAWIGAIYALTGARLLVSRSYFRRGAAAAGPLVWAHRFTLLSILSSLLWGVIGWIGFVPEQPHLIAFVCIVLTGMSGGAVPSLSAYPPAYAGLLIAMQLPFVLRCLQQEEAIYSVYLVFAACLLGVYLYYSLVTYRALRETVSLRFENLALVEGLERERDRATAADRAKTRFLAAASHDLRQPIHAAALFTASLATLARRGDVAAAAAKGIAGKLEAALASLDGLLHGLVDVSRLDAGLVPVSRRPIHLRRMLDDLGEEYAPQARERGIPLRLAASDAWIESDPILLKRILDNFLSNALRHAPAGRVLIGCRRRGDALEIQIVDTGPGIPAGQLQTVFEEFTQLDNPQRDREQGLGLGLAIVRRLGELLGHKVGLNSVPGRGSTFWVRVPVTATATTNPAPGPVLAPSATLCIMALDDDAQILDGLAILLAAWGHEVFAGQDVEELRRRHAVAGGPPIDLVIADYRLAGGMSGSEAIARLSGYLGHAVPALIVTGDTSPERLRELTATGRIVLHKPVAPERLRIAIREATGAGGVVSGAD</sequence>
<dbReference type="RefSeq" id="WP_377010642.1">
    <property type="nucleotide sequence ID" value="NZ_JBHSLV010000034.1"/>
</dbReference>
<dbReference type="CDD" id="cd00156">
    <property type="entry name" value="REC"/>
    <property type="match status" value="1"/>
</dbReference>
<dbReference type="InterPro" id="IPR001789">
    <property type="entry name" value="Sig_transdc_resp-reg_receiver"/>
</dbReference>
<evidence type="ECO:0000259" key="9">
    <source>
        <dbReference type="PROSITE" id="PS50109"/>
    </source>
</evidence>
<dbReference type="CDD" id="cd00082">
    <property type="entry name" value="HisKA"/>
    <property type="match status" value="1"/>
</dbReference>
<dbReference type="PROSITE" id="PS50110">
    <property type="entry name" value="RESPONSE_REGULATORY"/>
    <property type="match status" value="1"/>
</dbReference>
<evidence type="ECO:0000256" key="3">
    <source>
        <dbReference type="ARBA" id="ARBA00022553"/>
    </source>
</evidence>
<gene>
    <name evidence="11" type="ORF">ACFPPC_20320</name>
</gene>
<dbReference type="Proteomes" id="UP001596104">
    <property type="component" value="Unassembled WGS sequence"/>
</dbReference>
<evidence type="ECO:0000313" key="11">
    <source>
        <dbReference type="EMBL" id="MFC5394987.1"/>
    </source>
</evidence>
<evidence type="ECO:0000256" key="7">
    <source>
        <dbReference type="PROSITE-ProRule" id="PRU00169"/>
    </source>
</evidence>
<keyword evidence="8" id="KW-0472">Membrane</keyword>
<dbReference type="EMBL" id="JBHSLV010000034">
    <property type="protein sequence ID" value="MFC5394987.1"/>
    <property type="molecule type" value="Genomic_DNA"/>
</dbReference>
<dbReference type="InterPro" id="IPR005467">
    <property type="entry name" value="His_kinase_dom"/>
</dbReference>
<dbReference type="Gene3D" id="3.30.565.10">
    <property type="entry name" value="Histidine kinase-like ATPase, C-terminal domain"/>
    <property type="match status" value="1"/>
</dbReference>
<keyword evidence="4" id="KW-0808">Transferase</keyword>
<dbReference type="Pfam" id="PF00072">
    <property type="entry name" value="Response_reg"/>
    <property type="match status" value="1"/>
</dbReference>
<dbReference type="InterPro" id="IPR003594">
    <property type="entry name" value="HATPase_dom"/>
</dbReference>
<evidence type="ECO:0000259" key="10">
    <source>
        <dbReference type="PROSITE" id="PS50110"/>
    </source>
</evidence>
<evidence type="ECO:0000313" key="12">
    <source>
        <dbReference type="Proteomes" id="UP001596104"/>
    </source>
</evidence>
<proteinExistence type="predicted"/>
<protein>
    <recommendedName>
        <fullName evidence="2">histidine kinase</fullName>
        <ecNumber evidence="2">2.7.13.3</ecNumber>
    </recommendedName>
</protein>
<feature type="transmembrane region" description="Helical" evidence="8">
    <location>
        <begin position="86"/>
        <end position="109"/>
    </location>
</feature>
<dbReference type="SMART" id="SM00388">
    <property type="entry name" value="HisKA"/>
    <property type="match status" value="1"/>
</dbReference>
<evidence type="ECO:0000256" key="5">
    <source>
        <dbReference type="ARBA" id="ARBA00022777"/>
    </source>
</evidence>
<dbReference type="InterPro" id="IPR004358">
    <property type="entry name" value="Sig_transdc_His_kin-like_C"/>
</dbReference>
<feature type="modified residue" description="4-aspartylphosphate" evidence="7">
    <location>
        <position position="516"/>
    </location>
</feature>
<keyword evidence="3 7" id="KW-0597">Phosphoprotein</keyword>
<dbReference type="PANTHER" id="PTHR43711">
    <property type="entry name" value="TWO-COMPONENT HISTIDINE KINASE"/>
    <property type="match status" value="1"/>
</dbReference>
<dbReference type="InterPro" id="IPR011006">
    <property type="entry name" value="CheY-like_superfamily"/>
</dbReference>
<dbReference type="PROSITE" id="PS50109">
    <property type="entry name" value="HIS_KIN"/>
    <property type="match status" value="1"/>
</dbReference>
<keyword evidence="8" id="KW-0812">Transmembrane</keyword>
<dbReference type="Gene3D" id="3.40.50.2300">
    <property type="match status" value="1"/>
</dbReference>
<comment type="catalytic activity">
    <reaction evidence="1">
        <text>ATP + protein L-histidine = ADP + protein N-phospho-L-histidine.</text>
        <dbReference type="EC" id="2.7.13.3"/>
    </reaction>
</comment>
<comment type="caution">
    <text evidence="11">The sequence shown here is derived from an EMBL/GenBank/DDBJ whole genome shotgun (WGS) entry which is preliminary data.</text>
</comment>
<evidence type="ECO:0000256" key="8">
    <source>
        <dbReference type="SAM" id="Phobius"/>
    </source>
</evidence>
<keyword evidence="12" id="KW-1185">Reference proteome</keyword>
<feature type="domain" description="Response regulatory" evidence="10">
    <location>
        <begin position="464"/>
        <end position="582"/>
    </location>
</feature>
<feature type="transmembrane region" description="Helical" evidence="8">
    <location>
        <begin position="141"/>
        <end position="158"/>
    </location>
</feature>
<dbReference type="SMART" id="SM00387">
    <property type="entry name" value="HATPase_c"/>
    <property type="match status" value="1"/>
</dbReference>